<dbReference type="Proteomes" id="UP001516464">
    <property type="component" value="Unassembled WGS sequence"/>
</dbReference>
<name>A0ABQ7HWZ5_9MICR</name>
<comment type="caution">
    <text evidence="1">The sequence shown here is derived from an EMBL/GenBank/DDBJ whole genome shotgun (WGS) entry which is preliminary data.</text>
</comment>
<gene>
    <name evidence="1" type="ORF">TCON_2095</name>
</gene>
<reference evidence="1 2" key="1">
    <citation type="submission" date="2019-01" db="EMBL/GenBank/DDBJ databases">
        <title>Genomes sequencing and comparative genomics of infectious freshwater microsporidia, Cucumispora dikerogammari and Thelohania contejeani.</title>
        <authorList>
            <person name="Cormier A."/>
            <person name="Giraud I."/>
            <person name="Wattier R."/>
            <person name="Teixeira M."/>
            <person name="Grandjean F."/>
            <person name="Rigaud T."/>
            <person name="Cordaux R."/>
        </authorList>
    </citation>
    <scope>NUCLEOTIDE SEQUENCE [LARGE SCALE GENOMIC DNA]</scope>
    <source>
        <strain evidence="1">T1</strain>
        <tissue evidence="1">Spores</tissue>
    </source>
</reference>
<accession>A0ABQ7HWZ5</accession>
<keyword evidence="2" id="KW-1185">Reference proteome</keyword>
<evidence type="ECO:0000313" key="2">
    <source>
        <dbReference type="Proteomes" id="UP001516464"/>
    </source>
</evidence>
<protein>
    <submittedName>
        <fullName evidence="1">Uncharacterized protein</fullName>
    </submittedName>
</protein>
<evidence type="ECO:0000313" key="1">
    <source>
        <dbReference type="EMBL" id="KAF7682687.1"/>
    </source>
</evidence>
<dbReference type="EMBL" id="SBIQ01000201">
    <property type="protein sequence ID" value="KAF7682687.1"/>
    <property type="molecule type" value="Genomic_DNA"/>
</dbReference>
<proteinExistence type="predicted"/>
<sequence>MEKIVHTKIYELYNNSVITKKLIDDILTNSIDYMDYVFNMKNMCCRACTLKILEFYSLYKIPNNRITRLEAIFSILTSTYHDVYNGELKRKYIEYNPEIFKLFYQIDKSVFIEYTNHLDIMEILEMFELPLCNDVIPIFQHIIHRITENFICSSLIKMMENRTIDEHIIFCKFLRLYIKTRKLHLNTKKIFEKYYVLNNNIEEVRDIYKCIMDEEYFEI</sequence>
<organism evidence="1 2">
    <name type="scientific">Astathelohania contejeani</name>
    <dbReference type="NCBI Taxonomy" id="164912"/>
    <lineage>
        <taxon>Eukaryota</taxon>
        <taxon>Fungi</taxon>
        <taxon>Fungi incertae sedis</taxon>
        <taxon>Microsporidia</taxon>
        <taxon>Astathelohaniidae</taxon>
        <taxon>Astathelohania</taxon>
    </lineage>
</organism>